<protein>
    <recommendedName>
        <fullName evidence="4">DUF3810 domain-containing protein</fullName>
    </recommendedName>
</protein>
<dbReference type="EMBL" id="FOUZ01000006">
    <property type="protein sequence ID" value="SFN08657.1"/>
    <property type="molecule type" value="Genomic_DNA"/>
</dbReference>
<feature type="transmembrane region" description="Helical" evidence="1">
    <location>
        <begin position="96"/>
        <end position="118"/>
    </location>
</feature>
<organism evidence="2 3">
    <name type="scientific">Algoriella xinjiangensis</name>
    <dbReference type="NCBI Taxonomy" id="684065"/>
    <lineage>
        <taxon>Bacteria</taxon>
        <taxon>Pseudomonadati</taxon>
        <taxon>Bacteroidota</taxon>
        <taxon>Flavobacteriia</taxon>
        <taxon>Flavobacteriales</taxon>
        <taxon>Weeksellaceae</taxon>
        <taxon>Algoriella</taxon>
    </lineage>
</organism>
<evidence type="ECO:0000313" key="2">
    <source>
        <dbReference type="EMBL" id="SFN08657.1"/>
    </source>
</evidence>
<dbReference type="InterPro" id="IPR024294">
    <property type="entry name" value="DUF3810"/>
</dbReference>
<feature type="transmembrane region" description="Helical" evidence="1">
    <location>
        <begin position="66"/>
        <end position="84"/>
    </location>
</feature>
<proteinExistence type="predicted"/>
<evidence type="ECO:0000256" key="1">
    <source>
        <dbReference type="SAM" id="Phobius"/>
    </source>
</evidence>
<keyword evidence="3" id="KW-1185">Reference proteome</keyword>
<keyword evidence="1" id="KW-0472">Membrane</keyword>
<dbReference type="Proteomes" id="UP000199149">
    <property type="component" value="Unassembled WGS sequence"/>
</dbReference>
<dbReference type="Pfam" id="PF12725">
    <property type="entry name" value="DUF3810"/>
    <property type="match status" value="1"/>
</dbReference>
<dbReference type="AlphaFoldDB" id="A0A1I4W5L2"/>
<accession>A0A1I4W5L2</accession>
<keyword evidence="1" id="KW-0812">Transmembrane</keyword>
<sequence>MLQINMQKKWSKTVVVLSIFIVQIIIYSILFSFQQVNDFIIHHITFPISGFIARITNAISFPVGELFYLFLAFIGIYFLVRLIKISFKKREKLPQLLTQILIFVNVIYFVYMFAWGIMYKKETLTFDSKEIKIDPKILKTIYCEELNKAIYSRNLIKHSGKKTIQFESTLNDYNAEFFKLQVHLKELNWLKNYRFLEHAHYKLSNISMMQNYLGILGYYNPFSVEANLNRYNTNLKQPSTMFHEYGHQMGFASESEANFLAYYLGSKSKNPEINYAVYYKSVYSLLGAIYKSDPYFVKMELDNMHPNIVADRKAEIDYYAKYEGKTSDTFSELNNQFLKANDQEGTISYSKYVELIYYLHQTKKGTE</sequence>
<reference evidence="3" key="1">
    <citation type="submission" date="2016-10" db="EMBL/GenBank/DDBJ databases">
        <authorList>
            <person name="Varghese N."/>
            <person name="Submissions S."/>
        </authorList>
    </citation>
    <scope>NUCLEOTIDE SEQUENCE [LARGE SCALE GENOMIC DNA]</scope>
    <source>
        <strain evidence="3">XJ109</strain>
    </source>
</reference>
<feature type="transmembrane region" description="Helical" evidence="1">
    <location>
        <begin position="12"/>
        <end position="33"/>
    </location>
</feature>
<dbReference type="STRING" id="684065.SAMN05421738_106150"/>
<keyword evidence="1" id="KW-1133">Transmembrane helix</keyword>
<evidence type="ECO:0008006" key="4">
    <source>
        <dbReference type="Google" id="ProtNLM"/>
    </source>
</evidence>
<gene>
    <name evidence="2" type="ORF">SAMN05421738_106150</name>
</gene>
<name>A0A1I4W5L2_9FLAO</name>
<evidence type="ECO:0000313" key="3">
    <source>
        <dbReference type="Proteomes" id="UP000199149"/>
    </source>
</evidence>